<proteinExistence type="predicted"/>
<evidence type="ECO:0000313" key="1">
    <source>
        <dbReference type="EMBL" id="WNZ27393.1"/>
    </source>
</evidence>
<dbReference type="Pfam" id="PF02566">
    <property type="entry name" value="OsmC"/>
    <property type="match status" value="1"/>
</dbReference>
<dbReference type="GO" id="GO:0006979">
    <property type="term" value="P:response to oxidative stress"/>
    <property type="evidence" value="ECO:0007669"/>
    <property type="project" value="InterPro"/>
</dbReference>
<protein>
    <submittedName>
        <fullName evidence="1">OsmC family protein</fullName>
    </submittedName>
</protein>
<reference evidence="1" key="1">
    <citation type="submission" date="2020-05" db="EMBL/GenBank/DDBJ databases">
        <authorList>
            <person name="Zhu T."/>
            <person name="Keshari N."/>
            <person name="Lu X."/>
        </authorList>
    </citation>
    <scope>NUCLEOTIDE SEQUENCE</scope>
    <source>
        <strain evidence="1">NK1-12</strain>
    </source>
</reference>
<dbReference type="AlphaFoldDB" id="A0AA97ASP3"/>
<dbReference type="InterPro" id="IPR052707">
    <property type="entry name" value="OsmC_Ohr_Peroxiredoxin"/>
</dbReference>
<sequence>MTALHRSASATWTGTVQQGQGQISATSNVLSNTPYSFATRFENQSGTNPEELIAAAHAACYSMALTLTLSEKGYQPQQVQTQATCTIESQNGGFKITTMQLETQGDVSGIDAETFNQIAQEAEQICPVSNALRGSVTINLKASLK</sequence>
<dbReference type="RefSeq" id="WP_316437069.1">
    <property type="nucleotide sequence ID" value="NZ_CP053587.1"/>
</dbReference>
<dbReference type="GO" id="GO:0004601">
    <property type="term" value="F:peroxidase activity"/>
    <property type="evidence" value="ECO:0007669"/>
    <property type="project" value="InterPro"/>
</dbReference>
<dbReference type="NCBIfam" id="TIGR03562">
    <property type="entry name" value="osmo_induc_OsmC"/>
    <property type="match status" value="1"/>
</dbReference>
<dbReference type="InterPro" id="IPR019904">
    <property type="entry name" value="Peroxiredoxin_OsmC"/>
</dbReference>
<organism evidence="1">
    <name type="scientific">Leptolyngbya sp. NK1-12</name>
    <dbReference type="NCBI Taxonomy" id="2547451"/>
    <lineage>
        <taxon>Bacteria</taxon>
        <taxon>Bacillati</taxon>
        <taxon>Cyanobacteriota</taxon>
        <taxon>Cyanophyceae</taxon>
        <taxon>Leptolyngbyales</taxon>
        <taxon>Leptolyngbyaceae</taxon>
        <taxon>Leptolyngbya group</taxon>
        <taxon>Leptolyngbya</taxon>
    </lineage>
</organism>
<dbReference type="EMBL" id="CP053587">
    <property type="protein sequence ID" value="WNZ27393.1"/>
    <property type="molecule type" value="Genomic_DNA"/>
</dbReference>
<name>A0AA97ASP3_9CYAN</name>
<dbReference type="Gene3D" id="3.30.300.20">
    <property type="match status" value="1"/>
</dbReference>
<gene>
    <name evidence="1" type="ORF">HJG54_31410</name>
</gene>
<dbReference type="SUPFAM" id="SSF82784">
    <property type="entry name" value="OsmC-like"/>
    <property type="match status" value="1"/>
</dbReference>
<dbReference type="InterPro" id="IPR036102">
    <property type="entry name" value="OsmC/Ohrsf"/>
</dbReference>
<accession>A0AA97ASP3</accession>
<dbReference type="PANTHER" id="PTHR42830:SF1">
    <property type="entry name" value="OSMOTICALLY INDUCIBLE FAMILY PROTEIN"/>
    <property type="match status" value="1"/>
</dbReference>
<dbReference type="InterPro" id="IPR003718">
    <property type="entry name" value="OsmC/Ohr_fam"/>
</dbReference>
<dbReference type="InterPro" id="IPR015946">
    <property type="entry name" value="KH_dom-like_a/b"/>
</dbReference>
<dbReference type="PANTHER" id="PTHR42830">
    <property type="entry name" value="OSMOTICALLY INDUCIBLE FAMILY PROTEIN"/>
    <property type="match status" value="1"/>
</dbReference>